<reference evidence="2" key="1">
    <citation type="journal article" date="2022" name="Front. Microbiol.">
        <title>New perspectives on an old grouping: The genomic and phenotypic variability of Oxalobacter formigenes and the implications for calcium oxalate stone prevention.</title>
        <authorList>
            <person name="Chmiel J.A."/>
            <person name="Carr C."/>
            <person name="Stuivenberg G.A."/>
            <person name="Venema R."/>
            <person name="Chanyi R.M."/>
            <person name="Al K.F."/>
            <person name="Giguere D."/>
            <person name="Say H."/>
            <person name="Akouris P.P."/>
            <person name="Dominguez Romero S.A."/>
            <person name="Kwong A."/>
            <person name="Tai V."/>
            <person name="Koval S.F."/>
            <person name="Razvi H."/>
            <person name="Bjazevic J."/>
            <person name="Burton J.P."/>
        </authorList>
    </citation>
    <scope>NUCLEOTIDE SEQUENCE</scope>
    <source>
        <strain evidence="2">HOxNP-1</strain>
    </source>
</reference>
<dbReference type="InterPro" id="IPR011010">
    <property type="entry name" value="DNA_brk_join_enz"/>
</dbReference>
<dbReference type="Proteomes" id="UP001164819">
    <property type="component" value="Chromosome"/>
</dbReference>
<dbReference type="EMBL" id="CP098251">
    <property type="protein sequence ID" value="WAV90570.1"/>
    <property type="molecule type" value="Genomic_DNA"/>
</dbReference>
<evidence type="ECO:0008006" key="4">
    <source>
        <dbReference type="Google" id="ProtNLM"/>
    </source>
</evidence>
<dbReference type="Proteomes" id="UP001164794">
    <property type="component" value="Chromosome"/>
</dbReference>
<dbReference type="RefSeq" id="WP_269263797.1">
    <property type="nucleotide sequence ID" value="NZ_CP098248.1"/>
</dbReference>
<protein>
    <recommendedName>
        <fullName evidence="4">Integrase</fullName>
    </recommendedName>
</protein>
<sequence>MLSALDVRHMAAWRDERLKTVSSSTVNREWNFLSNASSIVVSEWKWLHENPVKFVKKTPSLKSRERRITEDETNRLLFALGDDYE</sequence>
<evidence type="ECO:0000313" key="2">
    <source>
        <dbReference type="EMBL" id="WAV96319.1"/>
    </source>
</evidence>
<accession>A0A9E9LP65</accession>
<proteinExistence type="predicted"/>
<dbReference type="SUPFAM" id="SSF56349">
    <property type="entry name" value="DNA breaking-rejoining enzymes"/>
    <property type="match status" value="1"/>
</dbReference>
<gene>
    <name evidence="2" type="ORF">NB645_05560</name>
    <name evidence="1" type="ORF">NB646_06775</name>
</gene>
<dbReference type="GO" id="GO:0003677">
    <property type="term" value="F:DNA binding"/>
    <property type="evidence" value="ECO:0007669"/>
    <property type="project" value="InterPro"/>
</dbReference>
<name>A0A9E9LP65_9BURK</name>
<organism evidence="1">
    <name type="scientific">Oxalobacter aliiformigenes</name>
    <dbReference type="NCBI Taxonomy" id="2946593"/>
    <lineage>
        <taxon>Bacteria</taxon>
        <taxon>Pseudomonadati</taxon>
        <taxon>Pseudomonadota</taxon>
        <taxon>Betaproteobacteria</taxon>
        <taxon>Burkholderiales</taxon>
        <taxon>Oxalobacteraceae</taxon>
        <taxon>Oxalobacter</taxon>
    </lineage>
</organism>
<dbReference type="AlphaFoldDB" id="A0A9E9LP65"/>
<keyword evidence="3" id="KW-1185">Reference proteome</keyword>
<dbReference type="EMBL" id="CP098248">
    <property type="protein sequence ID" value="WAV96319.1"/>
    <property type="molecule type" value="Genomic_DNA"/>
</dbReference>
<reference evidence="1" key="2">
    <citation type="journal article" date="2022" name="Front. Microbiol.">
        <title>New perspectives on an old grouping: The genomic and phenotypic variability of Oxalobacter formigenes and the implications for calcium oxalate stone prevention.</title>
        <authorList>
            <person name="Chmiel J.A."/>
            <person name="Carr C."/>
            <person name="Stuivenberg G.A."/>
            <person name="Venema R."/>
            <person name="Chanyi R.M."/>
            <person name="Al K.F."/>
            <person name="Giguere D."/>
            <person name="Say H."/>
            <person name="Akouris P.P."/>
            <person name="Dominguez Romero S.A."/>
            <person name="Kwong A."/>
            <person name="Tai V."/>
            <person name="Koval S.F."/>
            <person name="Razvi H."/>
            <person name="Bjazevic J."/>
            <person name="Burton J.P."/>
        </authorList>
    </citation>
    <scope>NUCLEOTIDE SEQUENCE</scope>
    <source>
        <strain evidence="1">OxK</strain>
    </source>
</reference>
<evidence type="ECO:0000313" key="3">
    <source>
        <dbReference type="Proteomes" id="UP001164794"/>
    </source>
</evidence>
<evidence type="ECO:0000313" key="1">
    <source>
        <dbReference type="EMBL" id="WAV90570.1"/>
    </source>
</evidence>